<organism evidence="2 3">
    <name type="scientific">Anaerobacillus alkalilacustris</name>
    <dbReference type="NCBI Taxonomy" id="393763"/>
    <lineage>
        <taxon>Bacteria</taxon>
        <taxon>Bacillati</taxon>
        <taxon>Bacillota</taxon>
        <taxon>Bacilli</taxon>
        <taxon>Bacillales</taxon>
        <taxon>Bacillaceae</taxon>
        <taxon>Anaerobacillus</taxon>
    </lineage>
</organism>
<name>A0A1S2LDC9_9BACI</name>
<dbReference type="Proteomes" id="UP000179524">
    <property type="component" value="Unassembled WGS sequence"/>
</dbReference>
<evidence type="ECO:0000256" key="1">
    <source>
        <dbReference type="SAM" id="Phobius"/>
    </source>
</evidence>
<feature type="transmembrane region" description="Helical" evidence="1">
    <location>
        <begin position="29"/>
        <end position="49"/>
    </location>
</feature>
<sequence length="67" mass="7891">MKNLKLILLILTFLFQSIAIVFFFINIVVALYLIALNVLCALSLIVVIIKERIKEIREEDDDDYRNY</sequence>
<comment type="caution">
    <text evidence="2">The sequence shown here is derived from an EMBL/GenBank/DDBJ whole genome shotgun (WGS) entry which is preliminary data.</text>
</comment>
<gene>
    <name evidence="2" type="ORF">BKP37_18430</name>
</gene>
<keyword evidence="3" id="KW-1185">Reference proteome</keyword>
<dbReference type="RefSeq" id="WP_071311085.1">
    <property type="nucleotide sequence ID" value="NZ_MLQR01000050.1"/>
</dbReference>
<dbReference type="EMBL" id="MLQR01000050">
    <property type="protein sequence ID" value="OIJ10512.1"/>
    <property type="molecule type" value="Genomic_DNA"/>
</dbReference>
<evidence type="ECO:0000313" key="3">
    <source>
        <dbReference type="Proteomes" id="UP000179524"/>
    </source>
</evidence>
<keyword evidence="1" id="KW-1133">Transmembrane helix</keyword>
<proteinExistence type="predicted"/>
<keyword evidence="1" id="KW-0812">Transmembrane</keyword>
<dbReference type="AlphaFoldDB" id="A0A1S2LDC9"/>
<evidence type="ECO:0000313" key="2">
    <source>
        <dbReference type="EMBL" id="OIJ10512.1"/>
    </source>
</evidence>
<protein>
    <submittedName>
        <fullName evidence="2">Uncharacterized protein</fullName>
    </submittedName>
</protein>
<reference evidence="2 3" key="1">
    <citation type="submission" date="2016-10" db="EMBL/GenBank/DDBJ databases">
        <title>Draft genome sequences of four alkaliphilic bacteria belonging to the Anaerobacillus genus.</title>
        <authorList>
            <person name="Bassil N.M."/>
            <person name="Lloyd J.R."/>
        </authorList>
    </citation>
    <scope>NUCLEOTIDE SEQUENCE [LARGE SCALE GENOMIC DNA]</scope>
    <source>
        <strain evidence="2 3">DSM 18345</strain>
    </source>
</reference>
<accession>A0A1S2LDC9</accession>
<keyword evidence="1" id="KW-0472">Membrane</keyword>